<reference evidence="1 2" key="1">
    <citation type="submission" date="2019-05" db="EMBL/GenBank/DDBJ databases">
        <title>Another draft genome of Portunus trituberculatus and its Hox gene families provides insights of decapod evolution.</title>
        <authorList>
            <person name="Jeong J.-H."/>
            <person name="Song I."/>
            <person name="Kim S."/>
            <person name="Choi T."/>
            <person name="Kim D."/>
            <person name="Ryu S."/>
            <person name="Kim W."/>
        </authorList>
    </citation>
    <scope>NUCLEOTIDE SEQUENCE [LARGE SCALE GENOMIC DNA]</scope>
    <source>
        <tissue evidence="1">Muscle</tissue>
    </source>
</reference>
<proteinExistence type="predicted"/>
<evidence type="ECO:0000313" key="2">
    <source>
        <dbReference type="Proteomes" id="UP000324222"/>
    </source>
</evidence>
<accession>A0A5B7HR51</accession>
<organism evidence="1 2">
    <name type="scientific">Portunus trituberculatus</name>
    <name type="common">Swimming crab</name>
    <name type="synonym">Neptunus trituberculatus</name>
    <dbReference type="NCBI Taxonomy" id="210409"/>
    <lineage>
        <taxon>Eukaryota</taxon>
        <taxon>Metazoa</taxon>
        <taxon>Ecdysozoa</taxon>
        <taxon>Arthropoda</taxon>
        <taxon>Crustacea</taxon>
        <taxon>Multicrustacea</taxon>
        <taxon>Malacostraca</taxon>
        <taxon>Eumalacostraca</taxon>
        <taxon>Eucarida</taxon>
        <taxon>Decapoda</taxon>
        <taxon>Pleocyemata</taxon>
        <taxon>Brachyura</taxon>
        <taxon>Eubrachyura</taxon>
        <taxon>Portunoidea</taxon>
        <taxon>Portunidae</taxon>
        <taxon>Portuninae</taxon>
        <taxon>Portunus</taxon>
    </lineage>
</organism>
<evidence type="ECO:0000313" key="1">
    <source>
        <dbReference type="EMBL" id="MPC73782.1"/>
    </source>
</evidence>
<protein>
    <submittedName>
        <fullName evidence="1">Uncharacterized protein</fullName>
    </submittedName>
</protein>
<sequence>MTQRRRWTEGEGEARVGRGQYGGAAEEYRRGGAEAVSMMERWQPPVGPPGRVTVLSTFHLVPAAPCHQFTSTK</sequence>
<dbReference type="AlphaFoldDB" id="A0A5B7HR51"/>
<gene>
    <name evidence="1" type="ORF">E2C01_068119</name>
</gene>
<dbReference type="Proteomes" id="UP000324222">
    <property type="component" value="Unassembled WGS sequence"/>
</dbReference>
<comment type="caution">
    <text evidence="1">The sequence shown here is derived from an EMBL/GenBank/DDBJ whole genome shotgun (WGS) entry which is preliminary data.</text>
</comment>
<keyword evidence="2" id="KW-1185">Reference proteome</keyword>
<name>A0A5B7HR51_PORTR</name>
<dbReference type="EMBL" id="VSRR010037503">
    <property type="protein sequence ID" value="MPC73782.1"/>
    <property type="molecule type" value="Genomic_DNA"/>
</dbReference>